<sequence>MRGIFKLSIGLLVGLIMFFCIVLFVGVVFLGMFFGDIGFGDKNVLQTGTPSKIAEKEIPERFIPMYKKAGEKYDVPWLLLASIHRVETVFSTIDMVSPVGAEGHLQFMPCSWLGWDYPFCKGLGGTEIPKDIKTDPKQIERYGGFGVDANGNGIASPWEEKDAIFAAANHLEVYITKSSDLRKAIRAYNHADWYVDEVMHFYNLYNAGFVSKEEATVEIKGNQAWIVPHTKNLTSTYGYRVIEGERSFHAGIDIAGGQDRGKPITAFAEGKVVYSAFNRGGFGNLVIIQHENGLQTYYAHMMKRGVEVGEKIKAGQIIGQMGTTGDSTGVHLHFEIHQKKGDGTFESVDPMPYVNKFLANK</sequence>
<reference evidence="3 4" key="1">
    <citation type="submission" date="2019-05" db="EMBL/GenBank/DDBJ databases">
        <title>Genomic analysis of Lentibacillus sp. NKC220-2.</title>
        <authorList>
            <person name="Oh Y.J."/>
        </authorList>
    </citation>
    <scope>NUCLEOTIDE SEQUENCE [LARGE SCALE GENOMIC DNA]</scope>
    <source>
        <strain evidence="3 4">NKC220-2</strain>
    </source>
</reference>
<keyword evidence="1" id="KW-1133">Transmembrane helix</keyword>
<dbReference type="Pfam" id="PF01551">
    <property type="entry name" value="Peptidase_M23"/>
    <property type="match status" value="1"/>
</dbReference>
<gene>
    <name evidence="3" type="ORF">FFL34_01540</name>
</gene>
<dbReference type="Proteomes" id="UP000306980">
    <property type="component" value="Unassembled WGS sequence"/>
</dbReference>
<dbReference type="Gene3D" id="2.70.70.10">
    <property type="entry name" value="Glucose Permease (Domain IIA)"/>
    <property type="match status" value="1"/>
</dbReference>
<dbReference type="EMBL" id="VCIA01000001">
    <property type="protein sequence ID" value="TMN20936.1"/>
    <property type="molecule type" value="Genomic_DNA"/>
</dbReference>
<dbReference type="OrthoDB" id="9809488at2"/>
<dbReference type="InterPro" id="IPR050570">
    <property type="entry name" value="Cell_wall_metabolism_enzyme"/>
</dbReference>
<keyword evidence="1" id="KW-0472">Membrane</keyword>
<dbReference type="Gene3D" id="1.10.530.10">
    <property type="match status" value="1"/>
</dbReference>
<dbReference type="PANTHER" id="PTHR21666:SF270">
    <property type="entry name" value="MUREIN HYDROLASE ACTIVATOR ENVC"/>
    <property type="match status" value="1"/>
</dbReference>
<evidence type="ECO:0000256" key="1">
    <source>
        <dbReference type="SAM" id="Phobius"/>
    </source>
</evidence>
<dbReference type="CDD" id="cd12797">
    <property type="entry name" value="M23_peptidase"/>
    <property type="match status" value="1"/>
</dbReference>
<evidence type="ECO:0000259" key="2">
    <source>
        <dbReference type="Pfam" id="PF01551"/>
    </source>
</evidence>
<dbReference type="RefSeq" id="WP_138600713.1">
    <property type="nucleotide sequence ID" value="NZ_VCIA01000001.1"/>
</dbReference>
<dbReference type="SUPFAM" id="SSF51261">
    <property type="entry name" value="Duplicated hybrid motif"/>
    <property type="match status" value="1"/>
</dbReference>
<dbReference type="AlphaFoldDB" id="A0A5S3QKG9"/>
<organism evidence="3 4">
    <name type="scientific">Lentibacillus cibarius</name>
    <dbReference type="NCBI Taxonomy" id="2583219"/>
    <lineage>
        <taxon>Bacteria</taxon>
        <taxon>Bacillati</taxon>
        <taxon>Bacillota</taxon>
        <taxon>Bacilli</taxon>
        <taxon>Bacillales</taxon>
        <taxon>Bacillaceae</taxon>
        <taxon>Lentibacillus</taxon>
    </lineage>
</organism>
<dbReference type="InterPro" id="IPR016047">
    <property type="entry name" value="M23ase_b-sheet_dom"/>
</dbReference>
<dbReference type="InterPro" id="IPR011055">
    <property type="entry name" value="Dup_hybrid_motif"/>
</dbReference>
<evidence type="ECO:0000313" key="3">
    <source>
        <dbReference type="EMBL" id="TMN20936.1"/>
    </source>
</evidence>
<dbReference type="PANTHER" id="PTHR21666">
    <property type="entry name" value="PEPTIDASE-RELATED"/>
    <property type="match status" value="1"/>
</dbReference>
<dbReference type="InterPro" id="IPR023346">
    <property type="entry name" value="Lysozyme-like_dom_sf"/>
</dbReference>
<dbReference type="SUPFAM" id="SSF53955">
    <property type="entry name" value="Lysozyme-like"/>
    <property type="match status" value="1"/>
</dbReference>
<feature type="domain" description="M23ase beta-sheet core" evidence="2">
    <location>
        <begin position="248"/>
        <end position="340"/>
    </location>
</feature>
<keyword evidence="1" id="KW-0812">Transmembrane</keyword>
<dbReference type="GO" id="GO:0004222">
    <property type="term" value="F:metalloendopeptidase activity"/>
    <property type="evidence" value="ECO:0007669"/>
    <property type="project" value="TreeGrafter"/>
</dbReference>
<dbReference type="CDD" id="cd13399">
    <property type="entry name" value="Slt35-like"/>
    <property type="match status" value="1"/>
</dbReference>
<name>A0A5S3QKG9_9BACI</name>
<protein>
    <recommendedName>
        <fullName evidence="2">M23ase beta-sheet core domain-containing protein</fullName>
    </recommendedName>
</protein>
<feature type="transmembrane region" description="Helical" evidence="1">
    <location>
        <begin position="12"/>
        <end position="34"/>
    </location>
</feature>
<comment type="caution">
    <text evidence="3">The sequence shown here is derived from an EMBL/GenBank/DDBJ whole genome shotgun (WGS) entry which is preliminary data.</text>
</comment>
<proteinExistence type="predicted"/>
<accession>A0A5S3QKG9</accession>
<evidence type="ECO:0000313" key="4">
    <source>
        <dbReference type="Proteomes" id="UP000306980"/>
    </source>
</evidence>